<feature type="region of interest" description="Disordered" evidence="1">
    <location>
        <begin position="776"/>
        <end position="797"/>
    </location>
</feature>
<proteinExistence type="predicted"/>
<dbReference type="RefSeq" id="WP_149429245.1">
    <property type="nucleotide sequence ID" value="NZ_VLNY01000002.1"/>
</dbReference>
<name>A0A5A7SHW3_9NOCA</name>
<reference evidence="2 3" key="1">
    <citation type="submission" date="2019-07" db="EMBL/GenBank/DDBJ databases">
        <title>Rhodococcus cavernicolus sp. nov., isolated from a cave.</title>
        <authorList>
            <person name="Lee S.D."/>
        </authorList>
    </citation>
    <scope>NUCLEOTIDE SEQUENCE [LARGE SCALE GENOMIC DNA]</scope>
    <source>
        <strain evidence="2 3">C1-24</strain>
    </source>
</reference>
<organism evidence="2 3">
    <name type="scientific">Antrihabitans cavernicola</name>
    <dbReference type="NCBI Taxonomy" id="2495913"/>
    <lineage>
        <taxon>Bacteria</taxon>
        <taxon>Bacillati</taxon>
        <taxon>Actinomycetota</taxon>
        <taxon>Actinomycetes</taxon>
        <taxon>Mycobacteriales</taxon>
        <taxon>Nocardiaceae</taxon>
        <taxon>Antrihabitans</taxon>
    </lineage>
</organism>
<dbReference type="Proteomes" id="UP000322244">
    <property type="component" value="Unassembled WGS sequence"/>
</dbReference>
<dbReference type="PROSITE" id="PS00675">
    <property type="entry name" value="SIGMA54_INTERACT_1"/>
    <property type="match status" value="1"/>
</dbReference>
<dbReference type="GO" id="GO:0005524">
    <property type="term" value="F:ATP binding"/>
    <property type="evidence" value="ECO:0007669"/>
    <property type="project" value="UniProtKB-KW"/>
</dbReference>
<evidence type="ECO:0000313" key="2">
    <source>
        <dbReference type="EMBL" id="KAA0024085.1"/>
    </source>
</evidence>
<dbReference type="Gene3D" id="3.40.50.300">
    <property type="entry name" value="P-loop containing nucleotide triphosphate hydrolases"/>
    <property type="match status" value="1"/>
</dbReference>
<dbReference type="InterPro" id="IPR027417">
    <property type="entry name" value="P-loop_NTPase"/>
</dbReference>
<protein>
    <submittedName>
        <fullName evidence="2">ATP-binding protein</fullName>
    </submittedName>
</protein>
<keyword evidence="2" id="KW-0067">ATP-binding</keyword>
<dbReference type="OrthoDB" id="3310744at2"/>
<dbReference type="SUPFAM" id="SSF52540">
    <property type="entry name" value="P-loop containing nucleoside triphosphate hydrolases"/>
    <property type="match status" value="1"/>
</dbReference>
<feature type="compositionally biased region" description="Basic and acidic residues" evidence="1">
    <location>
        <begin position="787"/>
        <end position="797"/>
    </location>
</feature>
<gene>
    <name evidence="2" type="ORF">FOY51_05850</name>
</gene>
<dbReference type="InterPro" id="IPR025662">
    <property type="entry name" value="Sigma_54_int_dom_ATP-bd_1"/>
</dbReference>
<sequence>MSPYATGGGGVTFERKVAVYYLARMLTGLGCTELGDGRMVARVAFQQAPEHSVDDLVIHAKRSDENDPSLVFALTVRRAPNIVKSDAKAQKLIGSLLAELDSGVGENVEHRVGLVVAGYQNHAAQLATLADLARGQSDPAAFGALVDEPERFDRSIRDRLDHVRALVKAAIQDPDGVVPDDSTVAERTWLLLSQLEVLMPRFESPDDSDWASVANDLITDSRTGDLAGAIALRDRMAVLAAAYAPIAADIDLDLLRRAAHYQIASSTRRHQDAWQVLGGLQYRAAAAVRSRVTSSDGNNELHINRSAIVSGYREFAAANPVVIVHGESGVGKSALVVEAALTDNESDDAQALVVNLRHLPVTVLELEQALGLPLAAVLAEMSAPDRLLVVDAADAVAEGKSEHLRYLVDSARHSSVRVVALTTNDVRKLVHDEVAARCTDKVMDYEIPALIDSEIDELAATFPELAALAADVHARELLRRLVVVDLLIRGGVSGIPVTDGDAMEQVWAGLVRRHEQTDRGAPDARDTAMLRLADLAITGSDPLPVVGTLDGNALTGLRRDGLLQTAASQRFKIGPEFAHDEVRRYAVARLVLADDDPTVRLLAAGMPRWSLGAARLASQLYLAAPDTPDNPSRGRFARLQKSFDRVVAADHGERWSDVPGEALLSLPDAGATLADAWVELCAHNKAGLHRLCRLLDQRFRDANHLVHLPAVEPLIAQLLSDAVQWLGDKKLQVLVRDWLRSLIAANAAEGNELRVYLRTQLVARCGAADERQQKEREAAEARLAARTPEEVKRDRERSTRSAMFGEIGYPQSRRRRRRELPREITDEVVVELLALLGPDLGDEGEQILRRIATDEPARLRPAVEGVFAGRASAARQRGFLADITEAYYLDDEEDGSGFHEDGIRDHEYHGLGVPFAAWYYGPFSVLLQTDFRGGVRAINKLLNHAALVRARTLAGLGDNGRAPADKELDNYSTELKITGVAGIYLGDAHVWAWYRGTSVGPYPCMSALQALERVCDQFIEAGAEIGTLIAILLDECENLAMVGFVVGLLVRHLEKSDRLLDPYLSEPLIWHLEFGRVASDASGLAASSEGVVGGERRRWSLREAAMMLVLRADEERADDLRRLGEVLVERAEQEIRAAVGAGDEVTIERELVSVRGWASGMDRSTYSAELTEDGQLMIQSTPSRALLDALDAGSVDIRRVQEATRLSVAYYINLKKGAAEPWTADVLVADLAAAKQLLDDTPVLGAGGQWDAPAAVAAVALEAHLIDGVVLPEDSLLFAAETIVSIAELEDQGRRFESEEAYFEQGADRVAARVLPLLMTPAADRVRALMDADDGSRAFAEVVAGAKALAAALPNEVRVHLARGLDHVWQAPCSDSALCHHEAAFDIVLESMRDAGFGPWDPETGRRAPVRLADPIAEPLRGLADDAIYFHRLDAALRALAPASVASICVSDRAKELFAVVLSTQRRALLSDERDMDDRGTHALVAARALLAIIEGGDDAELFNHLDAFADRSDLLGAFIRAVSAAGEESTARAAVAARIWPDLVKRVLSYQDDHQPFDGGHSGDYTRAALIPNLAGEVAYLYPELTATPIVWWDPNALSATVREWLPGARGDATCVDHLISFIYALGSEDQVLVGLPWVADLVRDSAEDIAHRSFLLSSWLIEIRPAVIDKTALATWQQLVDALVVAGDSKLAPYSL</sequence>
<evidence type="ECO:0000313" key="3">
    <source>
        <dbReference type="Proteomes" id="UP000322244"/>
    </source>
</evidence>
<keyword evidence="2" id="KW-0547">Nucleotide-binding</keyword>
<dbReference type="EMBL" id="VLNY01000002">
    <property type="protein sequence ID" value="KAA0024085.1"/>
    <property type="molecule type" value="Genomic_DNA"/>
</dbReference>
<keyword evidence="3" id="KW-1185">Reference proteome</keyword>
<comment type="caution">
    <text evidence="2">The sequence shown here is derived from an EMBL/GenBank/DDBJ whole genome shotgun (WGS) entry which is preliminary data.</text>
</comment>
<accession>A0A5A7SHW3</accession>
<evidence type="ECO:0000256" key="1">
    <source>
        <dbReference type="SAM" id="MobiDB-lite"/>
    </source>
</evidence>